<name>A0A1I8G3V4_9PLAT</name>
<organism evidence="17 18">
    <name type="scientific">Macrostomum lignano</name>
    <dbReference type="NCBI Taxonomy" id="282301"/>
    <lineage>
        <taxon>Eukaryota</taxon>
        <taxon>Metazoa</taxon>
        <taxon>Spiralia</taxon>
        <taxon>Lophotrochozoa</taxon>
        <taxon>Platyhelminthes</taxon>
        <taxon>Rhabditophora</taxon>
        <taxon>Macrostomorpha</taxon>
        <taxon>Macrostomida</taxon>
        <taxon>Macrostomidae</taxon>
        <taxon>Macrostomum</taxon>
    </lineage>
</organism>
<dbReference type="InterPro" id="IPR013821">
    <property type="entry name" value="K_chnl_volt-dep_KCNQ_C"/>
</dbReference>
<evidence type="ECO:0000256" key="10">
    <source>
        <dbReference type="ARBA" id="ARBA00023136"/>
    </source>
</evidence>
<evidence type="ECO:0000256" key="9">
    <source>
        <dbReference type="ARBA" id="ARBA00023065"/>
    </source>
</evidence>
<comment type="catalytic activity">
    <reaction evidence="12">
        <text>K(+)(in) = K(+)(out)</text>
        <dbReference type="Rhea" id="RHEA:29463"/>
        <dbReference type="ChEBI" id="CHEBI:29103"/>
    </reaction>
</comment>
<feature type="transmembrane region" description="Helical" evidence="14">
    <location>
        <begin position="353"/>
        <end position="374"/>
    </location>
</feature>
<comment type="subcellular location">
    <subcellularLocation>
        <location evidence="1">Cell membrane</location>
        <topology evidence="1">Multi-pass membrane protein</topology>
    </subcellularLocation>
</comment>
<feature type="compositionally biased region" description="Polar residues" evidence="13">
    <location>
        <begin position="873"/>
        <end position="883"/>
    </location>
</feature>
<keyword evidence="9" id="KW-0406">Ion transport</keyword>
<feature type="compositionally biased region" description="Gly residues" evidence="13">
    <location>
        <begin position="512"/>
        <end position="529"/>
    </location>
</feature>
<feature type="transmembrane region" description="Helical" evidence="14">
    <location>
        <begin position="246"/>
        <end position="267"/>
    </location>
</feature>
<dbReference type="SUPFAM" id="SSF81324">
    <property type="entry name" value="Voltage-gated potassium channels"/>
    <property type="match status" value="1"/>
</dbReference>
<feature type="compositionally biased region" description="Basic residues" evidence="13">
    <location>
        <begin position="897"/>
        <end position="906"/>
    </location>
</feature>
<feature type="compositionally biased region" description="Low complexity" evidence="13">
    <location>
        <begin position="1128"/>
        <end position="1137"/>
    </location>
</feature>
<evidence type="ECO:0000256" key="7">
    <source>
        <dbReference type="ARBA" id="ARBA00022958"/>
    </source>
</evidence>
<keyword evidence="7" id="KW-0630">Potassium</keyword>
<dbReference type="PRINTS" id="PR01459">
    <property type="entry name" value="KCNQCHANNEL"/>
</dbReference>
<evidence type="ECO:0000256" key="2">
    <source>
        <dbReference type="ARBA" id="ARBA00022448"/>
    </source>
</evidence>
<dbReference type="Gene3D" id="6.10.140.1910">
    <property type="match status" value="2"/>
</dbReference>
<feature type="compositionally biased region" description="Low complexity" evidence="13">
    <location>
        <begin position="82"/>
        <end position="96"/>
    </location>
</feature>
<feature type="compositionally biased region" description="Low complexity" evidence="13">
    <location>
        <begin position="1086"/>
        <end position="1095"/>
    </location>
</feature>
<feature type="compositionally biased region" description="Acidic residues" evidence="13">
    <location>
        <begin position="981"/>
        <end position="997"/>
    </location>
</feature>
<feature type="compositionally biased region" description="Acidic residues" evidence="13">
    <location>
        <begin position="738"/>
        <end position="747"/>
    </location>
</feature>
<dbReference type="Pfam" id="PF00520">
    <property type="entry name" value="Ion_trans"/>
    <property type="match status" value="1"/>
</dbReference>
<evidence type="ECO:0000256" key="1">
    <source>
        <dbReference type="ARBA" id="ARBA00004651"/>
    </source>
</evidence>
<reference evidence="18" key="1">
    <citation type="submission" date="2016-11" db="UniProtKB">
        <authorList>
            <consortium name="WormBaseParasite"/>
        </authorList>
    </citation>
    <scope>IDENTIFICATION</scope>
</reference>
<dbReference type="Proteomes" id="UP000095280">
    <property type="component" value="Unplaced"/>
</dbReference>
<keyword evidence="2" id="KW-0813">Transport</keyword>
<feature type="domain" description="Ion transport" evidence="15">
    <location>
        <begin position="192"/>
        <end position="442"/>
    </location>
</feature>
<dbReference type="Gene3D" id="1.20.120.350">
    <property type="entry name" value="Voltage-gated potassium channels. Chain C"/>
    <property type="match status" value="1"/>
</dbReference>
<evidence type="ECO:0000256" key="14">
    <source>
        <dbReference type="SAM" id="Phobius"/>
    </source>
</evidence>
<evidence type="ECO:0000256" key="6">
    <source>
        <dbReference type="ARBA" id="ARBA00022882"/>
    </source>
</evidence>
<dbReference type="InterPro" id="IPR003937">
    <property type="entry name" value="K_chnl_volt-dep_KCNQ"/>
</dbReference>
<evidence type="ECO:0000256" key="11">
    <source>
        <dbReference type="ARBA" id="ARBA00023303"/>
    </source>
</evidence>
<feature type="compositionally biased region" description="Polar residues" evidence="13">
    <location>
        <begin position="571"/>
        <end position="581"/>
    </location>
</feature>
<evidence type="ECO:0000256" key="8">
    <source>
        <dbReference type="ARBA" id="ARBA00022989"/>
    </source>
</evidence>
<evidence type="ECO:0000313" key="18">
    <source>
        <dbReference type="WBParaSite" id="maker-uti_cns_0000714-snap-gene-0.9-mRNA-1"/>
    </source>
</evidence>
<feature type="compositionally biased region" description="Low complexity" evidence="13">
    <location>
        <begin position="1104"/>
        <end position="1116"/>
    </location>
</feature>
<protein>
    <submittedName>
        <fullName evidence="18">Potassium voltage-gated channel subfamily KQT member 5</fullName>
    </submittedName>
</protein>
<evidence type="ECO:0000259" key="15">
    <source>
        <dbReference type="Pfam" id="PF00520"/>
    </source>
</evidence>
<dbReference type="WBParaSite" id="maker-uti_cns_0000714-snap-gene-0.9-mRNA-1">
    <property type="protein sequence ID" value="maker-uti_cns_0000714-snap-gene-0.9-mRNA-1"/>
    <property type="gene ID" value="maker-uti_cns_0000714-snap-gene-0.9"/>
</dbReference>
<feature type="compositionally biased region" description="Polar residues" evidence="13">
    <location>
        <begin position="545"/>
        <end position="562"/>
    </location>
</feature>
<feature type="region of interest" description="Disordered" evidence="13">
    <location>
        <begin position="738"/>
        <end position="924"/>
    </location>
</feature>
<proteinExistence type="predicted"/>
<evidence type="ECO:0000259" key="16">
    <source>
        <dbReference type="Pfam" id="PF03520"/>
    </source>
</evidence>
<dbReference type="PRINTS" id="PR00169">
    <property type="entry name" value="KCHANNEL"/>
</dbReference>
<dbReference type="InterPro" id="IPR005821">
    <property type="entry name" value="Ion_trans_dom"/>
</dbReference>
<feature type="transmembrane region" description="Helical" evidence="14">
    <location>
        <begin position="288"/>
        <end position="306"/>
    </location>
</feature>
<feature type="region of interest" description="Disordered" evidence="13">
    <location>
        <begin position="78"/>
        <end position="134"/>
    </location>
</feature>
<keyword evidence="6" id="KW-0851">Voltage-gated channel</keyword>
<dbReference type="PANTHER" id="PTHR47735">
    <property type="entry name" value="POTASSIUM VOLTAGE-GATED CHANNEL SUBFAMILY KQT MEMBER 4"/>
    <property type="match status" value="1"/>
</dbReference>
<evidence type="ECO:0000256" key="4">
    <source>
        <dbReference type="ARBA" id="ARBA00022538"/>
    </source>
</evidence>
<keyword evidence="4" id="KW-0633">Potassium transport</keyword>
<dbReference type="AlphaFoldDB" id="A0A1I8G3V4"/>
<feature type="domain" description="Potassium channel voltage dependent KCNQ C-terminal" evidence="16">
    <location>
        <begin position="651"/>
        <end position="702"/>
    </location>
</feature>
<dbReference type="GO" id="GO:0005249">
    <property type="term" value="F:voltage-gated potassium channel activity"/>
    <property type="evidence" value="ECO:0007669"/>
    <property type="project" value="InterPro"/>
</dbReference>
<keyword evidence="5 14" id="KW-0812">Transmembrane</keyword>
<keyword evidence="3" id="KW-1003">Cell membrane</keyword>
<dbReference type="InterPro" id="IPR027359">
    <property type="entry name" value="Volt_channel_dom_sf"/>
</dbReference>
<dbReference type="Pfam" id="PF03520">
    <property type="entry name" value="KCNQ_channel"/>
    <property type="match status" value="1"/>
</dbReference>
<keyword evidence="8 14" id="KW-1133">Transmembrane helix</keyword>
<feature type="compositionally biased region" description="Pro residues" evidence="13">
    <location>
        <begin position="1026"/>
        <end position="1037"/>
    </location>
</feature>
<keyword evidence="11" id="KW-0407">Ion channel</keyword>
<dbReference type="Gene3D" id="1.10.287.70">
    <property type="match status" value="1"/>
</dbReference>
<evidence type="ECO:0000313" key="17">
    <source>
        <dbReference type="Proteomes" id="UP000095280"/>
    </source>
</evidence>
<sequence>LTQKVLPLRSFFPPPPRACALWLTAQRSVLNKHNEAIFLLDFKARGCLWHLGPPSFTKAQIQFGTDREDQGLFSTTDATLEQQQQQQQQQQQPQPQLSGHYRRNRRIPPTGDDGDEGGGVSSSADDNRLRTLSSSARYAKPRMSLLGKPLGLKNSRQDAKYRRLQARVYNFLERPKTWQSITYHVIVFASVFICLVFSVLSTMTNCVRDHRDPKDSKVTSSGHSPPPTTCSKNQLAFKHNEIASEILFYMETGMLFWFFTEYCLRMWSAGCRSRYQGWRGRLLFARRPFCIVNLIVIMASVIVLALGSDRQVFAASALRGLRFFQILRMIRMDRRGGSWKLLASVVWAHRQELFTTVYIGFLGLIFSSFVMYLIEKDEQDTQISNYADALWWGVITLCTVGYGDVTPKTWSGKIVASFCSIAGISFFALPAGILGSGFALKVQQHQRQKHLIRRRVPAATLIQSLWRCYAADPSSTSVATWKPHMRPMRSPSSKFGRIPTMRRNKSERSCDRGGGGSGGGSGGGGGASGGYMPSRRNAMPDLDPSSPNSVTAEPGGASSSATAAVLAPASDASSIDESMQLTDEDAEQQRRRGLAKTRKRSVIRKFADLATSFRSHVSLAISDTPGGGLEPQPSLTSISQKEDDEETPMKLTEMHKNAIRVIRKVKYFVARRKFREALRPYDVKDVIEQYSAGHVDMLARIKVEDIERKLELLIDMYKEDRRAMFCGIEGVPVAALNDADEGEDDGEGGGAAGSEGGGGGGDDDNGGGDHGGGGAGNISSSSARPLLSSSGGGSVDSDTQPSQTPQQTQKSSGLAGLRSILQDCQSKQQKKSLTRNYSDLGPRVPKRVTYRYLTQSIGPQHGPQSAPDIELVRTQSHAESPTSPVRPESSADPSLGRPRHNRRRNQQSRQRSPPSSFISSGVRRVTHAQIHENECGECNEENYFKNEQGGVASKYGGEPMEFRIASVPSPPPPPARRLIDLDDEEEDDFEAEEDEDDRASGSHGGRYDVCVEEEDDDSIFFQPARALPPPPPPPPPSTMQQQPQHPRRGVHLRRDISPAQAPPLQHRLSFTNRALDDSSEEEDAETVSAAAGRRLLGSRRQKNSSGVGLASASVSVPLTQQPSRHSTEGGASTSATTIWKSAC</sequence>
<evidence type="ECO:0000256" key="13">
    <source>
        <dbReference type="SAM" id="MobiDB-lite"/>
    </source>
</evidence>
<feature type="transmembrane region" description="Helical" evidence="14">
    <location>
        <begin position="415"/>
        <end position="440"/>
    </location>
</feature>
<feature type="region of interest" description="Disordered" evidence="13">
    <location>
        <begin position="949"/>
        <end position="1143"/>
    </location>
</feature>
<feature type="region of interest" description="Disordered" evidence="13">
    <location>
        <begin position="211"/>
        <end position="230"/>
    </location>
</feature>
<feature type="compositionally biased region" description="Low complexity" evidence="13">
    <location>
        <begin position="907"/>
        <end position="916"/>
    </location>
</feature>
<feature type="transmembrane region" description="Helical" evidence="14">
    <location>
        <begin position="181"/>
        <end position="200"/>
    </location>
</feature>
<feature type="compositionally biased region" description="Low complexity" evidence="13">
    <location>
        <begin position="779"/>
        <end position="809"/>
    </location>
</feature>
<feature type="region of interest" description="Disordered" evidence="13">
    <location>
        <begin position="480"/>
        <end position="598"/>
    </location>
</feature>
<feature type="region of interest" description="Disordered" evidence="13">
    <location>
        <begin position="622"/>
        <end position="643"/>
    </location>
</feature>
<dbReference type="FunFam" id="1.10.287.70:FF:000016">
    <property type="entry name" value="Putative potassium voltage-gated channel subfamily KQT member 2"/>
    <property type="match status" value="1"/>
</dbReference>
<dbReference type="PANTHER" id="PTHR47735:SF9">
    <property type="entry name" value="POTASSIUM VOLTAGE-GATED CHANNEL SUBFAMILY KQT MEMBER 4-LIKE ISOFORM X1"/>
    <property type="match status" value="1"/>
</dbReference>
<evidence type="ECO:0000256" key="5">
    <source>
        <dbReference type="ARBA" id="ARBA00022692"/>
    </source>
</evidence>
<accession>A0A1I8G3V4</accession>
<evidence type="ECO:0000256" key="12">
    <source>
        <dbReference type="ARBA" id="ARBA00034430"/>
    </source>
</evidence>
<dbReference type="GO" id="GO:0008076">
    <property type="term" value="C:voltage-gated potassium channel complex"/>
    <property type="evidence" value="ECO:0007669"/>
    <property type="project" value="TreeGrafter"/>
</dbReference>
<keyword evidence="10 14" id="KW-0472">Membrane</keyword>
<feature type="compositionally biased region" description="Gly residues" evidence="13">
    <location>
        <begin position="748"/>
        <end position="760"/>
    </location>
</feature>
<evidence type="ECO:0000256" key="3">
    <source>
        <dbReference type="ARBA" id="ARBA00022475"/>
    </source>
</evidence>
<feature type="compositionally biased region" description="Polar residues" evidence="13">
    <location>
        <begin position="218"/>
        <end position="230"/>
    </location>
</feature>
<keyword evidence="17" id="KW-1185">Reference proteome</keyword>